<sequence>MSQEAMRACLIMPSSATCWRQAMRANARRKPTICLQKQEIKTAECPPKEKAAHTTNTDSERNDNSEWERHNIDIRT</sequence>
<accession>A0A4Q9Q2F2</accession>
<reference evidence="1 2" key="1">
    <citation type="submission" date="2019-01" db="EMBL/GenBank/DDBJ databases">
        <title>Draft genome sequences of three monokaryotic isolates of the white-rot basidiomycete fungus Dichomitus squalens.</title>
        <authorList>
            <consortium name="DOE Joint Genome Institute"/>
            <person name="Lopez S.C."/>
            <person name="Andreopoulos B."/>
            <person name="Pangilinan J."/>
            <person name="Lipzen A."/>
            <person name="Riley R."/>
            <person name="Ahrendt S."/>
            <person name="Ng V."/>
            <person name="Barry K."/>
            <person name="Daum C."/>
            <person name="Grigoriev I.V."/>
            <person name="Hilden K.S."/>
            <person name="Makela M.R."/>
            <person name="de Vries R.P."/>
        </authorList>
    </citation>
    <scope>NUCLEOTIDE SEQUENCE [LARGE SCALE GENOMIC DNA]</scope>
    <source>
        <strain evidence="1 2">CBS 464.89</strain>
    </source>
</reference>
<evidence type="ECO:0000313" key="1">
    <source>
        <dbReference type="EMBL" id="TBU61295.1"/>
    </source>
</evidence>
<gene>
    <name evidence="1" type="ORF">BD310DRAFT_813530</name>
</gene>
<keyword evidence="2" id="KW-1185">Reference proteome</keyword>
<organism evidence="1 2">
    <name type="scientific">Dichomitus squalens</name>
    <dbReference type="NCBI Taxonomy" id="114155"/>
    <lineage>
        <taxon>Eukaryota</taxon>
        <taxon>Fungi</taxon>
        <taxon>Dikarya</taxon>
        <taxon>Basidiomycota</taxon>
        <taxon>Agaricomycotina</taxon>
        <taxon>Agaricomycetes</taxon>
        <taxon>Polyporales</taxon>
        <taxon>Polyporaceae</taxon>
        <taxon>Dichomitus</taxon>
    </lineage>
</organism>
<dbReference type="AlphaFoldDB" id="A0A4Q9Q2F2"/>
<dbReference type="EMBL" id="ML145099">
    <property type="protein sequence ID" value="TBU61295.1"/>
    <property type="molecule type" value="Genomic_DNA"/>
</dbReference>
<proteinExistence type="predicted"/>
<evidence type="ECO:0000313" key="2">
    <source>
        <dbReference type="Proteomes" id="UP000292082"/>
    </source>
</evidence>
<name>A0A4Q9Q2F2_9APHY</name>
<dbReference type="Proteomes" id="UP000292082">
    <property type="component" value="Unassembled WGS sequence"/>
</dbReference>
<protein>
    <submittedName>
        <fullName evidence="1">Uncharacterized protein</fullName>
    </submittedName>
</protein>